<evidence type="ECO:0000259" key="3">
    <source>
        <dbReference type="Pfam" id="PF13947"/>
    </source>
</evidence>
<evidence type="ECO:0000313" key="4">
    <source>
        <dbReference type="EMBL" id="KAK9278095.1"/>
    </source>
</evidence>
<evidence type="ECO:0000313" key="5">
    <source>
        <dbReference type="Proteomes" id="UP001415857"/>
    </source>
</evidence>
<name>A0AAP0WVQ2_LIQFO</name>
<dbReference type="GO" id="GO:0016020">
    <property type="term" value="C:membrane"/>
    <property type="evidence" value="ECO:0007669"/>
    <property type="project" value="UniProtKB-SubCell"/>
</dbReference>
<dbReference type="AlphaFoldDB" id="A0AAP0WVQ2"/>
<dbReference type="Pfam" id="PF13947">
    <property type="entry name" value="GUB_WAK_bind"/>
    <property type="match status" value="1"/>
</dbReference>
<dbReference type="GO" id="GO:0030247">
    <property type="term" value="F:polysaccharide binding"/>
    <property type="evidence" value="ECO:0007669"/>
    <property type="project" value="InterPro"/>
</dbReference>
<protein>
    <recommendedName>
        <fullName evidence="3">Wall-associated receptor kinase galacturonan-binding domain-containing protein</fullName>
    </recommendedName>
</protein>
<comment type="subcellular location">
    <subcellularLocation>
        <location evidence="1">Membrane</location>
        <topology evidence="1">Single-pass membrane protein</topology>
    </subcellularLocation>
</comment>
<dbReference type="InterPro" id="IPR025287">
    <property type="entry name" value="WAK_GUB"/>
</dbReference>
<evidence type="ECO:0000256" key="1">
    <source>
        <dbReference type="ARBA" id="ARBA00004167"/>
    </source>
</evidence>
<feature type="domain" description="Wall-associated receptor kinase galacturonan-binding" evidence="3">
    <location>
        <begin position="15"/>
        <end position="77"/>
    </location>
</feature>
<keyword evidence="2" id="KW-0732">Signal</keyword>
<accession>A0AAP0WVQ2</accession>
<gene>
    <name evidence="4" type="ORF">L1049_027653</name>
</gene>
<dbReference type="EMBL" id="JBBPBK010000009">
    <property type="protein sequence ID" value="KAK9278095.1"/>
    <property type="molecule type" value="Genomic_DNA"/>
</dbReference>
<organism evidence="4 5">
    <name type="scientific">Liquidambar formosana</name>
    <name type="common">Formosan gum</name>
    <dbReference type="NCBI Taxonomy" id="63359"/>
    <lineage>
        <taxon>Eukaryota</taxon>
        <taxon>Viridiplantae</taxon>
        <taxon>Streptophyta</taxon>
        <taxon>Embryophyta</taxon>
        <taxon>Tracheophyta</taxon>
        <taxon>Spermatophyta</taxon>
        <taxon>Magnoliopsida</taxon>
        <taxon>eudicotyledons</taxon>
        <taxon>Gunneridae</taxon>
        <taxon>Pentapetalae</taxon>
        <taxon>Saxifragales</taxon>
        <taxon>Altingiaceae</taxon>
        <taxon>Liquidambar</taxon>
    </lineage>
</organism>
<dbReference type="Proteomes" id="UP001415857">
    <property type="component" value="Unassembled WGS sequence"/>
</dbReference>
<proteinExistence type="predicted"/>
<reference evidence="4 5" key="1">
    <citation type="journal article" date="2024" name="Plant J.">
        <title>Genome sequences and population genomics reveal climatic adaptation and genomic divergence between two closely related sweetgum species.</title>
        <authorList>
            <person name="Xu W.Q."/>
            <person name="Ren C.Q."/>
            <person name="Zhang X.Y."/>
            <person name="Comes H.P."/>
            <person name="Liu X.H."/>
            <person name="Li Y.G."/>
            <person name="Kettle C.J."/>
            <person name="Jalonen R."/>
            <person name="Gaisberger H."/>
            <person name="Ma Y.Z."/>
            <person name="Qiu Y.X."/>
        </authorList>
    </citation>
    <scope>NUCLEOTIDE SEQUENCE [LARGE SCALE GENOMIC DNA]</scope>
    <source>
        <strain evidence="4">Hangzhou</strain>
    </source>
</reference>
<keyword evidence="5" id="KW-1185">Reference proteome</keyword>
<evidence type="ECO:0000256" key="2">
    <source>
        <dbReference type="ARBA" id="ARBA00022729"/>
    </source>
</evidence>
<sequence length="289" mass="31455">MEPSAATPPMAMPGCKDSCGGVTIPYPFGFGEEHCYHEKAFEINCKVSANNTAKPFLTPFNLEVLRISLESQNVTVNVPVVPICRGSPWTSPNLTGSPFRFSDYNIFTVRGCGNALLTNQSGEIVGGCATTCDSSITTRGCYGINCCETHIPSGLAIYNITTTDTTTEKCTPSFLWYQDNYPIPAGNFSNIRSTPVLLDWMITSLHNLPPARSYPDQRCSAQSFVDGMRTYSCQCPYYNEGNPYISNGCQVVPACAGCIRSCAENSSTYTDIGKGIDLINITATRKKNR</sequence>
<dbReference type="PANTHER" id="PTHR33491">
    <property type="entry name" value="OSJNBA0016N04.9 PROTEIN"/>
    <property type="match status" value="1"/>
</dbReference>
<comment type="caution">
    <text evidence="4">The sequence shown here is derived from an EMBL/GenBank/DDBJ whole genome shotgun (WGS) entry which is preliminary data.</text>
</comment>